<dbReference type="OrthoDB" id="6886737at2"/>
<evidence type="ECO:0000313" key="4">
    <source>
        <dbReference type="Proteomes" id="UP001570846"/>
    </source>
</evidence>
<dbReference type="EMBL" id="JBGOGF010000008">
    <property type="protein sequence ID" value="MFA1772589.1"/>
    <property type="molecule type" value="Genomic_DNA"/>
</dbReference>
<dbReference type="Proteomes" id="UP000323866">
    <property type="component" value="Unassembled WGS sequence"/>
</dbReference>
<accession>A0A5M8QRA0</accession>
<dbReference type="Proteomes" id="UP001570846">
    <property type="component" value="Unassembled WGS sequence"/>
</dbReference>
<dbReference type="InterPro" id="IPR019546">
    <property type="entry name" value="TAT_signal_bac_arc"/>
</dbReference>
<gene>
    <name evidence="2" type="ORF">ACD591_14905</name>
    <name evidence="1" type="ORF">FOE74_04420</name>
</gene>
<dbReference type="AlphaFoldDB" id="A0A5M8QRA0"/>
<reference evidence="2 4" key="3">
    <citation type="submission" date="2024-08" db="EMBL/GenBank/DDBJ databases">
        <authorList>
            <person name="Wei W."/>
        </authorList>
    </citation>
    <scope>NUCLEOTIDE SEQUENCE [LARGE SCALE GENOMIC DNA]</scope>
    <source>
        <strain evidence="2 4">XU2</strain>
    </source>
</reference>
<dbReference type="NCBIfam" id="TIGR01409">
    <property type="entry name" value="TAT_signal_seq"/>
    <property type="match status" value="1"/>
</dbReference>
<evidence type="ECO:0000313" key="1">
    <source>
        <dbReference type="EMBL" id="KAA6437751.1"/>
    </source>
</evidence>
<proteinExistence type="predicted"/>
<protein>
    <submittedName>
        <fullName evidence="1">Twin-arginine translocation signal domain-containing protein</fullName>
    </submittedName>
</protein>
<sequence>MNRRSFLKVTGFAGAVMVTVPSLGYVYTSNQEAAVGVIMKELHYLKLDKNGVEQFVKDYFKSHYIKDNLRAQINLKSIYYLRLNIKNSQMVTDLVQHYLLSTDFFLNKMDETRLVKYLGVYTPYARPCGNPFSASYYPQPPM</sequence>
<evidence type="ECO:0000313" key="3">
    <source>
        <dbReference type="Proteomes" id="UP000323866"/>
    </source>
</evidence>
<keyword evidence="4" id="KW-1185">Reference proteome</keyword>
<evidence type="ECO:0000313" key="2">
    <source>
        <dbReference type="EMBL" id="MFA1772589.1"/>
    </source>
</evidence>
<name>A0A5M8QRA0_9BACT</name>
<comment type="caution">
    <text evidence="1">The sequence shown here is derived from an EMBL/GenBank/DDBJ whole genome shotgun (WGS) entry which is preliminary data.</text>
</comment>
<reference evidence="1 3" key="2">
    <citation type="submission" date="2019-09" db="EMBL/GenBank/DDBJ databases">
        <title>A bacterium isolated from glacier soil.</title>
        <authorList>
            <person name="Liu Q."/>
        </authorList>
    </citation>
    <scope>NUCLEOTIDE SEQUENCE [LARGE SCALE GENOMIC DNA]</scope>
    <source>
        <strain evidence="1 3">MDT1-10-3</strain>
    </source>
</reference>
<dbReference type="EMBL" id="VKKZ01000010">
    <property type="protein sequence ID" value="KAA6437751.1"/>
    <property type="molecule type" value="Genomic_DNA"/>
</dbReference>
<organism evidence="1 3">
    <name type="scientific">Rufibacter glacialis</name>
    <dbReference type="NCBI Taxonomy" id="1259555"/>
    <lineage>
        <taxon>Bacteria</taxon>
        <taxon>Pseudomonadati</taxon>
        <taxon>Bacteroidota</taxon>
        <taxon>Cytophagia</taxon>
        <taxon>Cytophagales</taxon>
        <taxon>Hymenobacteraceae</taxon>
        <taxon>Rufibacter</taxon>
    </lineage>
</organism>
<reference evidence="1 3" key="1">
    <citation type="submission" date="2019-07" db="EMBL/GenBank/DDBJ databases">
        <authorList>
            <person name="Qu J.-H."/>
        </authorList>
    </citation>
    <scope>NUCLEOTIDE SEQUENCE [LARGE SCALE GENOMIC DNA]</scope>
    <source>
        <strain evidence="1 3">MDT1-10-3</strain>
    </source>
</reference>
<dbReference type="RefSeq" id="WP_149097371.1">
    <property type="nucleotide sequence ID" value="NZ_BMMG01000001.1"/>
</dbReference>